<sequence length="424" mass="45789">MQSCRIRKVRRNRFLGLICSEAAVGIPSVPHPTANSGGNKGRRFAVDQRIGKMIFGISVFGATLIGSSFLNPAFAEGLGVGKITGNYVNVRTQGSLSGSIITRLNLNDTVTVLDQQNGWYKIKLSDGKEGWVFGEYLALVNGQNAPVTGVGTVTGSRVNVRSAASLSASIITQLAKNTVVDVLGKQNDWYKVRLSNNKEGWIYSQYLAVKSVDTTVSRGSVNRTPIAVGIVTGSVVNVRSAGNISANVIAQVTKNTKVDVLGNQNGWYNIRLSDGREGWIYGQYLSVGTQTIVSRGDVDRSVVNKLIEFAKSLLGTKYVYGGSSPAGFDCSGFVQYVFKNFDINLPRTAKDQSTVEEYVSYSNLQPGDLVFFKTLGSSVINHSGIYIGNGEFIHSSSGAGKVIISNITSGYYKDHYTTARRVIR</sequence>
<keyword evidence="5" id="KW-0812">Transmembrane</keyword>
<dbReference type="InterPro" id="IPR036028">
    <property type="entry name" value="SH3-like_dom_sf"/>
</dbReference>
<dbReference type="PROSITE" id="PS51781">
    <property type="entry name" value="SH3B"/>
    <property type="match status" value="3"/>
</dbReference>
<evidence type="ECO:0000259" key="7">
    <source>
        <dbReference type="PROSITE" id="PS51935"/>
    </source>
</evidence>
<dbReference type="InterPro" id="IPR038765">
    <property type="entry name" value="Papain-like_cys_pep_sf"/>
</dbReference>
<dbReference type="KEGG" id="tpd:Teth39_1469"/>
<dbReference type="SUPFAM" id="SSF54001">
    <property type="entry name" value="Cysteine proteinases"/>
    <property type="match status" value="1"/>
</dbReference>
<evidence type="ECO:0000313" key="8">
    <source>
        <dbReference type="EMBL" id="ABY95119.1"/>
    </source>
</evidence>
<dbReference type="PANTHER" id="PTHR47053:SF1">
    <property type="entry name" value="MUREIN DD-ENDOPEPTIDASE MEPH-RELATED"/>
    <property type="match status" value="1"/>
</dbReference>
<dbReference type="InterPro" id="IPR000064">
    <property type="entry name" value="NLP_P60_dom"/>
</dbReference>
<evidence type="ECO:0000256" key="1">
    <source>
        <dbReference type="ARBA" id="ARBA00007074"/>
    </source>
</evidence>
<dbReference type="Proteomes" id="UP000002156">
    <property type="component" value="Chromosome"/>
</dbReference>
<evidence type="ECO:0000256" key="3">
    <source>
        <dbReference type="ARBA" id="ARBA00022801"/>
    </source>
</evidence>
<dbReference type="Pfam" id="PF08239">
    <property type="entry name" value="SH3_3"/>
    <property type="match status" value="3"/>
</dbReference>
<organism evidence="8 9">
    <name type="scientific">Thermoanaerobacter pseudethanolicus (strain ATCC 33223 / 39E)</name>
    <name type="common">Clostridium thermohydrosulfuricum</name>
    <dbReference type="NCBI Taxonomy" id="340099"/>
    <lineage>
        <taxon>Bacteria</taxon>
        <taxon>Bacillati</taxon>
        <taxon>Bacillota</taxon>
        <taxon>Clostridia</taxon>
        <taxon>Thermoanaerobacterales</taxon>
        <taxon>Thermoanaerobacteraceae</taxon>
        <taxon>Thermoanaerobacter</taxon>
    </lineage>
</organism>
<evidence type="ECO:0000313" key="9">
    <source>
        <dbReference type="Proteomes" id="UP000002156"/>
    </source>
</evidence>
<keyword evidence="2" id="KW-0645">Protease</keyword>
<feature type="domain" description="NlpC/P60" evidence="7">
    <location>
        <begin position="300"/>
        <end position="423"/>
    </location>
</feature>
<dbReference type="InterPro" id="IPR003646">
    <property type="entry name" value="SH3-like_bac-type"/>
</dbReference>
<dbReference type="SUPFAM" id="SSF50044">
    <property type="entry name" value="SH3-domain"/>
    <property type="match status" value="2"/>
</dbReference>
<keyword evidence="5" id="KW-1133">Transmembrane helix</keyword>
<name>B0KAF6_THEP3</name>
<dbReference type="EMBL" id="CP000924">
    <property type="protein sequence ID" value="ABY95119.1"/>
    <property type="molecule type" value="Genomic_DNA"/>
</dbReference>
<evidence type="ECO:0000256" key="4">
    <source>
        <dbReference type="ARBA" id="ARBA00022807"/>
    </source>
</evidence>
<dbReference type="eggNOG" id="COG0791">
    <property type="taxonomic scope" value="Bacteria"/>
</dbReference>
<keyword evidence="3" id="KW-0378">Hydrolase</keyword>
<keyword evidence="4" id="KW-0788">Thiol protease</keyword>
<feature type="transmembrane region" description="Helical" evidence="5">
    <location>
        <begin position="50"/>
        <end position="70"/>
    </location>
</feature>
<feature type="domain" description="SH3b" evidence="6">
    <location>
        <begin position="226"/>
        <end position="289"/>
    </location>
</feature>
<dbReference type="SMART" id="SM00287">
    <property type="entry name" value="SH3b"/>
    <property type="match status" value="3"/>
</dbReference>
<protein>
    <submittedName>
        <fullName evidence="8">NLP/P60 protein</fullName>
    </submittedName>
</protein>
<feature type="domain" description="SH3b" evidence="6">
    <location>
        <begin position="78"/>
        <end position="141"/>
    </location>
</feature>
<dbReference type="PANTHER" id="PTHR47053">
    <property type="entry name" value="MUREIN DD-ENDOPEPTIDASE MEPH-RELATED"/>
    <property type="match status" value="1"/>
</dbReference>
<keyword evidence="5" id="KW-0472">Membrane</keyword>
<dbReference type="GO" id="GO:0006508">
    <property type="term" value="P:proteolysis"/>
    <property type="evidence" value="ECO:0007669"/>
    <property type="project" value="UniProtKB-KW"/>
</dbReference>
<evidence type="ECO:0000256" key="2">
    <source>
        <dbReference type="ARBA" id="ARBA00022670"/>
    </source>
</evidence>
<reference evidence="9" key="1">
    <citation type="submission" date="2008-01" db="EMBL/GenBank/DDBJ databases">
        <title>Complete sequence of Thermoanaerobacter pseudethanolicus 39E.</title>
        <authorList>
            <person name="Copeland A."/>
            <person name="Lucas S."/>
            <person name="Lapidus A."/>
            <person name="Barry K."/>
            <person name="Glavina del Rio T."/>
            <person name="Dalin E."/>
            <person name="Tice H."/>
            <person name="Pitluck S."/>
            <person name="Bruce D."/>
            <person name="Goodwin L."/>
            <person name="Saunders E."/>
            <person name="Brettin T."/>
            <person name="Detter J.C."/>
            <person name="Han C."/>
            <person name="Schmutz J."/>
            <person name="Larimer F."/>
            <person name="Land M."/>
            <person name="Hauser L."/>
            <person name="Kyrpides N."/>
            <person name="Lykidis A."/>
            <person name="Hemme C."/>
            <person name="Fields M.W."/>
            <person name="He Z."/>
            <person name="Zhou J."/>
            <person name="Richardson P."/>
        </authorList>
    </citation>
    <scope>NUCLEOTIDE SEQUENCE [LARGE SCALE GENOMIC DNA]</scope>
    <source>
        <strain evidence="9">ATCC 33223 / DSM 2355 / 39E</strain>
    </source>
</reference>
<dbReference type="Gene3D" id="3.90.1720.10">
    <property type="entry name" value="endopeptidase domain like (from Nostoc punctiforme)"/>
    <property type="match status" value="1"/>
</dbReference>
<dbReference type="Pfam" id="PF00877">
    <property type="entry name" value="NLPC_P60"/>
    <property type="match status" value="1"/>
</dbReference>
<evidence type="ECO:0000259" key="6">
    <source>
        <dbReference type="PROSITE" id="PS51781"/>
    </source>
</evidence>
<dbReference type="GO" id="GO:0008234">
    <property type="term" value="F:cysteine-type peptidase activity"/>
    <property type="evidence" value="ECO:0007669"/>
    <property type="project" value="UniProtKB-KW"/>
</dbReference>
<dbReference type="HOGENOM" id="CLU_016043_13_4_9"/>
<dbReference type="AlphaFoldDB" id="B0KAF6"/>
<accession>B0KAF6</accession>
<keyword evidence="9" id="KW-1185">Reference proteome</keyword>
<dbReference type="PROSITE" id="PS51935">
    <property type="entry name" value="NLPC_P60"/>
    <property type="match status" value="1"/>
</dbReference>
<gene>
    <name evidence="8" type="ordered locus">Teth39_1469</name>
</gene>
<comment type="similarity">
    <text evidence="1">Belongs to the peptidase C40 family.</text>
</comment>
<evidence type="ECO:0000256" key="5">
    <source>
        <dbReference type="SAM" id="Phobius"/>
    </source>
</evidence>
<dbReference type="Gene3D" id="2.30.30.40">
    <property type="entry name" value="SH3 Domains"/>
    <property type="match status" value="3"/>
</dbReference>
<dbReference type="eggNOG" id="COG3103">
    <property type="taxonomic scope" value="Bacteria"/>
</dbReference>
<dbReference type="InterPro" id="IPR051202">
    <property type="entry name" value="Peptidase_C40"/>
</dbReference>
<dbReference type="STRING" id="340099.Teth39_1469"/>
<proteinExistence type="inferred from homology"/>
<feature type="domain" description="SH3b" evidence="6">
    <location>
        <begin position="148"/>
        <end position="211"/>
    </location>
</feature>